<dbReference type="InterPro" id="IPR012042">
    <property type="entry name" value="NeuTTM/CthTTM-like"/>
</dbReference>
<organism evidence="2 3">
    <name type="scientific">Peteryoungia algae</name>
    <dbReference type="NCBI Taxonomy" id="2919917"/>
    <lineage>
        <taxon>Bacteria</taxon>
        <taxon>Pseudomonadati</taxon>
        <taxon>Pseudomonadota</taxon>
        <taxon>Alphaproteobacteria</taxon>
        <taxon>Hyphomicrobiales</taxon>
        <taxon>Rhizobiaceae</taxon>
        <taxon>Peteryoungia</taxon>
    </lineage>
</organism>
<reference evidence="2 3" key="1">
    <citation type="submission" date="2022-03" db="EMBL/GenBank/DDBJ databases">
        <title>Rhizobium SSM4.3 sp. nov., isolated from Sediment (Gouqi Island).</title>
        <authorList>
            <person name="Chen G."/>
        </authorList>
    </citation>
    <scope>NUCLEOTIDE SEQUENCE [LARGE SCALE GENOMIC DNA]</scope>
    <source>
        <strain evidence="2 3">SSM4.3</strain>
        <plasmid evidence="2">unnamed</plasmid>
    </source>
</reference>
<comment type="caution">
    <text evidence="2">The sequence shown here is derived from an EMBL/GenBank/DDBJ whole genome shotgun (WGS) entry which is preliminary data.</text>
</comment>
<proteinExistence type="predicted"/>
<dbReference type="EMBL" id="JALAYX010000002">
    <property type="protein sequence ID" value="MCJ8238170.1"/>
    <property type="molecule type" value="Genomic_DNA"/>
</dbReference>
<dbReference type="InterPro" id="IPR023577">
    <property type="entry name" value="CYTH_domain"/>
</dbReference>
<protein>
    <submittedName>
        <fullName evidence="2">CYTH domain-containing protein</fullName>
    </submittedName>
</protein>
<dbReference type="Pfam" id="PF01928">
    <property type="entry name" value="CYTH"/>
    <property type="match status" value="1"/>
</dbReference>
<dbReference type="CDD" id="cd07891">
    <property type="entry name" value="CYTH-like_CthTTM-like_1"/>
    <property type="match status" value="1"/>
</dbReference>
<dbReference type="InterPro" id="IPR033469">
    <property type="entry name" value="CYTH-like_dom_sf"/>
</dbReference>
<geneLocation type="plasmid" evidence="2">
    <name>unnamed</name>
</geneLocation>
<dbReference type="PROSITE" id="PS51707">
    <property type="entry name" value="CYTH"/>
    <property type="match status" value="1"/>
</dbReference>
<feature type="domain" description="CYTH" evidence="1">
    <location>
        <begin position="2"/>
        <end position="149"/>
    </location>
</feature>
<sequence>MAKEIERKFLVRTDGWKSSVTSETRIRQAYIAAEADRSVRVRTRNDETAQLTIKFGKGMLTRDEFEYPISHDDALEMLAFSIGNVIEKTRFTVNFEGFTWEIDVFEGVYRGLITAEVEMASEDDAPALPAWLGREVTGDKRYSNQVLATERTRPELVHAISH</sequence>
<accession>A0ABT0CYD8</accession>
<name>A0ABT0CYD8_9HYPH</name>
<dbReference type="RefSeq" id="WP_229574616.1">
    <property type="nucleotide sequence ID" value="NZ_CP128477.1"/>
</dbReference>
<keyword evidence="2" id="KW-0614">Plasmid</keyword>
<dbReference type="PANTHER" id="PTHR40114:SF1">
    <property type="entry name" value="SLR0698 PROTEIN"/>
    <property type="match status" value="1"/>
</dbReference>
<dbReference type="SUPFAM" id="SSF55154">
    <property type="entry name" value="CYTH-like phosphatases"/>
    <property type="match status" value="1"/>
</dbReference>
<dbReference type="PANTHER" id="PTHR40114">
    <property type="entry name" value="SLR0698 PROTEIN"/>
    <property type="match status" value="1"/>
</dbReference>
<evidence type="ECO:0000313" key="3">
    <source>
        <dbReference type="Proteomes" id="UP001522662"/>
    </source>
</evidence>
<dbReference type="PIRSF" id="PIRSF016487">
    <property type="entry name" value="CYTH_UCP016487"/>
    <property type="match status" value="1"/>
</dbReference>
<evidence type="ECO:0000313" key="2">
    <source>
        <dbReference type="EMBL" id="MCJ8238170.1"/>
    </source>
</evidence>
<dbReference type="SMART" id="SM01118">
    <property type="entry name" value="CYTH"/>
    <property type="match status" value="1"/>
</dbReference>
<dbReference type="Proteomes" id="UP001522662">
    <property type="component" value="Unassembled WGS sequence"/>
</dbReference>
<gene>
    <name evidence="2" type="ORF">MKJ03_07505</name>
</gene>
<dbReference type="Gene3D" id="2.40.320.10">
    <property type="entry name" value="Hypothetical Protein Pfu-838710-001"/>
    <property type="match status" value="1"/>
</dbReference>
<evidence type="ECO:0000259" key="1">
    <source>
        <dbReference type="PROSITE" id="PS51707"/>
    </source>
</evidence>
<keyword evidence="3" id="KW-1185">Reference proteome</keyword>